<accession>A0AAE7E735</accession>
<dbReference type="Proteomes" id="UP000503313">
    <property type="component" value="Chromosome"/>
</dbReference>
<evidence type="ECO:0000256" key="2">
    <source>
        <dbReference type="SAM" id="Phobius"/>
    </source>
</evidence>
<feature type="transmembrane region" description="Helical" evidence="2">
    <location>
        <begin position="232"/>
        <end position="250"/>
    </location>
</feature>
<proteinExistence type="predicted"/>
<keyword evidence="2" id="KW-0812">Transmembrane</keyword>
<feature type="transmembrane region" description="Helical" evidence="2">
    <location>
        <begin position="21"/>
        <end position="41"/>
    </location>
</feature>
<evidence type="ECO:0000313" key="4">
    <source>
        <dbReference type="Proteomes" id="UP000503313"/>
    </source>
</evidence>
<dbReference type="EMBL" id="CP053835">
    <property type="protein sequence ID" value="QKF76943.1"/>
    <property type="molecule type" value="Genomic_DNA"/>
</dbReference>
<evidence type="ECO:0000313" key="3">
    <source>
        <dbReference type="EMBL" id="QKF76943.1"/>
    </source>
</evidence>
<keyword evidence="2" id="KW-0472">Membrane</keyword>
<protein>
    <submittedName>
        <fullName evidence="3">Membrane protein</fullName>
    </submittedName>
</protein>
<feature type="transmembrane region" description="Helical" evidence="2">
    <location>
        <begin position="262"/>
        <end position="289"/>
    </location>
</feature>
<name>A0AAE7E735_9BACT</name>
<gene>
    <name evidence="3" type="ORF">ADFLV_0901</name>
</gene>
<organism evidence="3 4">
    <name type="scientific">Arcobacter defluvii</name>
    <dbReference type="NCBI Taxonomy" id="873191"/>
    <lineage>
        <taxon>Bacteria</taxon>
        <taxon>Pseudomonadati</taxon>
        <taxon>Campylobacterota</taxon>
        <taxon>Epsilonproteobacteria</taxon>
        <taxon>Campylobacterales</taxon>
        <taxon>Arcobacteraceae</taxon>
        <taxon>Arcobacter</taxon>
    </lineage>
</organism>
<feature type="transmembrane region" description="Helical" evidence="2">
    <location>
        <begin position="309"/>
        <end position="327"/>
    </location>
</feature>
<sequence>MKNFIKSFYTNNFIYKGKEKLSKLTILALIILDIFVLSTLFQGIDFQTKVINNPNTKFPYDCQDVITYSSSMDDFNSYLYNNYNYDSKYQNIKDLEVDERCNTIFDKVELIKNKIDIKNLKKQNEELNNKSYNLSNQLTYLKDNYNTILFEKMSEQEIDKSIIKGEVSAENIKEKYELLTKELESIDKEKEKLSNEFKEENLVKDLISYLALNKDTILIDIEKAQKFYSIKYELVILLFLIPLVAIFFYLMKRYLHKDKYILYIIFKNILIVTLIPTFISFFSLINIFIPKIFLEKVLMFFYSLEIPFIVYYLAIAIAVLIFIFIIIKIQKKFKEDNEKLKNNNISIIDAYNKNICIKCGNRVDFTLMNYCPCCQNQLKIECKSCHANTIKGLDYCSNCGSNIEK</sequence>
<dbReference type="AlphaFoldDB" id="A0AAE7E735"/>
<keyword evidence="2" id="KW-1133">Transmembrane helix</keyword>
<feature type="coiled-coil region" evidence="1">
    <location>
        <begin position="110"/>
        <end position="137"/>
    </location>
</feature>
<evidence type="ECO:0000256" key="1">
    <source>
        <dbReference type="SAM" id="Coils"/>
    </source>
</evidence>
<reference evidence="3 4" key="1">
    <citation type="submission" date="2020-05" db="EMBL/GenBank/DDBJ databases">
        <title>Complete genome sequencing of Campylobacter and Arcobacter type strains.</title>
        <authorList>
            <person name="Miller W.G."/>
            <person name="Yee E."/>
        </authorList>
    </citation>
    <scope>NUCLEOTIDE SEQUENCE [LARGE SCALE GENOMIC DNA]</scope>
    <source>
        <strain evidence="3 4">LMG 25694</strain>
    </source>
</reference>
<dbReference type="KEGG" id="adz:ADFLV_0901"/>
<dbReference type="RefSeq" id="WP_129010929.1">
    <property type="nucleotide sequence ID" value="NZ_CP053835.1"/>
</dbReference>
<keyword evidence="1" id="KW-0175">Coiled coil</keyword>
<keyword evidence="4" id="KW-1185">Reference proteome</keyword>
<feature type="coiled-coil region" evidence="1">
    <location>
        <begin position="169"/>
        <end position="203"/>
    </location>
</feature>